<dbReference type="Pfam" id="PF00443">
    <property type="entry name" value="UCH"/>
    <property type="match status" value="1"/>
</dbReference>
<dbReference type="Pfam" id="PF12436">
    <property type="entry name" value="USP7_ICP0_bdg"/>
    <property type="match status" value="1"/>
</dbReference>
<dbReference type="PANTHER" id="PTHR48081">
    <property type="entry name" value="AB HYDROLASE SUPERFAMILY PROTEIN C4A8.06C"/>
    <property type="match status" value="1"/>
</dbReference>
<dbReference type="InterPro" id="IPR038765">
    <property type="entry name" value="Papain-like_cys_pep_sf"/>
</dbReference>
<dbReference type="SUPFAM" id="SSF49599">
    <property type="entry name" value="TRAF domain-like"/>
    <property type="match status" value="1"/>
</dbReference>
<dbReference type="Pfam" id="PF07859">
    <property type="entry name" value="Abhydrolase_3"/>
    <property type="match status" value="1"/>
</dbReference>
<dbReference type="InterPro" id="IPR001394">
    <property type="entry name" value="Peptidase_C19_UCH"/>
</dbReference>
<dbReference type="SUPFAM" id="SSF53474">
    <property type="entry name" value="alpha/beta-Hydrolases"/>
    <property type="match status" value="1"/>
</dbReference>
<proteinExistence type="predicted"/>
<dbReference type="PANTHER" id="PTHR48081:SF19">
    <property type="entry name" value="AB HYDROLASE SUPERFAMILY PROTEIN C4A8.06C"/>
    <property type="match status" value="1"/>
</dbReference>
<evidence type="ECO:0000259" key="3">
    <source>
        <dbReference type="PROSITE" id="PS50235"/>
    </source>
</evidence>
<gene>
    <name evidence="4" type="ORF">GMARGA_LOCUS1260</name>
</gene>
<organism evidence="4 5">
    <name type="scientific">Gigaspora margarita</name>
    <dbReference type="NCBI Taxonomy" id="4874"/>
    <lineage>
        <taxon>Eukaryota</taxon>
        <taxon>Fungi</taxon>
        <taxon>Fungi incertae sedis</taxon>
        <taxon>Mucoromycota</taxon>
        <taxon>Glomeromycotina</taxon>
        <taxon>Glomeromycetes</taxon>
        <taxon>Diversisporales</taxon>
        <taxon>Gigasporaceae</taxon>
        <taxon>Gigaspora</taxon>
    </lineage>
</organism>
<comment type="caution">
    <text evidence="4">The sequence shown here is derived from an EMBL/GenBank/DDBJ whole genome shotgun (WGS) entry which is preliminary data.</text>
</comment>
<evidence type="ECO:0000313" key="5">
    <source>
        <dbReference type="Proteomes" id="UP000789901"/>
    </source>
</evidence>
<sequence>MYAFCHTVLAKKLPNGNFTPEISNNFTEDLRQVINILIWKNRSVKNLYKKVVRFSCLSRIKMSLPLLFTTLLKHYTEGPPGKSWDLKFHLTVAAMKNDDSIFKLPIEESQKKYGEYVGQINDPSNIVIKEVILDERYRQKSRTHLEKVLKQYEDVLDEKWKEPSDGLHGEWVYTKEESQKNEIDKVVLHIHGGGYFMGSAKSSRNFTSKYAEYAKARVFSIDYRLSPQNQFPAALCDSIAAYLYLIYPGSDAGFEPINPKKIVFAGESAGGGLTFATLLFLRDAGLPLPGGAFGMSPWVDLTHSMPSFWDAEVDKADFIPKLLGFRKIGPSSPAADEFIANAKALSDKIALKKPTIVGHPSFTEVPRVQLYCANEALAIPYISPMLAESLGDLPPILCLLTSSKPSQVAFERFGKFVNCVTSIDGENISINSLKEGIVAPSSSFIAMRIGTKGEVRELNETDRDCLKWDKIGIVPKEEAYSCAQFAFVLWNPEEPTQYIGKYAYYRFNAKKHNWGFVYFCDRDKLFIPSTTQTRSIIENNSCNITTLIRILEDPTGTLWSDAERPFAGYIGLKNLGASNTFMNSVIQSLYLIKCLRKAIFQIPTENYQTITSISSALQRIFCRLNVSDTAIEATELTKFFGWNKFFMDIDNRKFIRILFDDLEDKMKNTNVDGTISRFFVGTKKIYIKCINVDYESIRFEEYSDIQLNVKGCSTLEESFDNYVDETLEGDNKYEAEEYGLQLNHRYEFPKEIDLQKYLSSDVSEVDKFKSHKYLLHGAIVRYRSSKNRYFAWLKTGKNWTKFIDEWVTVASIENNYNREDNNAYMLIYIRESCVDEILSPIHYKDIPKHICEQRQKELKYNSMYINVKVMTEEIFKNHKGYGLANFNNIQCLLTLTGLTNFDNPLTGFHKFEILKEATYGAFKKMASERFKIPSNKMRFWKITNNPDGINRLRALINGNTFFDKQITGASGRLYMEVLDKPINNKNESFMIFLKYFDPDAQLLKGLGHLYVQKSSKISSIFPIIRKKNQLPPNTSLEAYEEKSLNMIKIQPKHIFKDFIQHDGDIICFQKALMSEDRDYKDIKKVVFIWEGKFIIFINEIVIRIVRIVIRIIRIVVQIVIRIVQIVIRIIRIIIRTLFQRE</sequence>
<dbReference type="InterPro" id="IPR024729">
    <property type="entry name" value="USP7_ICP0-binding_dom"/>
</dbReference>
<dbReference type="Gene3D" id="3.10.20.90">
    <property type="entry name" value="Phosphatidylinositol 3-kinase Catalytic Subunit, Chain A, domain 1"/>
    <property type="match status" value="1"/>
</dbReference>
<dbReference type="InterPro" id="IPR029058">
    <property type="entry name" value="AB_hydrolase_fold"/>
</dbReference>
<protein>
    <submittedName>
        <fullName evidence="4">4608_t:CDS:1</fullName>
    </submittedName>
</protein>
<feature type="domain" description="USP" evidence="3">
    <location>
        <begin position="570"/>
        <end position="831"/>
    </location>
</feature>
<dbReference type="EMBL" id="CAJVQB010000314">
    <property type="protein sequence ID" value="CAG8481474.1"/>
    <property type="molecule type" value="Genomic_DNA"/>
</dbReference>
<accession>A0ABM8VYU9</accession>
<keyword evidence="5" id="KW-1185">Reference proteome</keyword>
<keyword evidence="2" id="KW-0378">Hydrolase</keyword>
<dbReference type="Gene3D" id="3.40.50.1820">
    <property type="entry name" value="alpha/beta hydrolase"/>
    <property type="match status" value="1"/>
</dbReference>
<reference evidence="4 5" key="1">
    <citation type="submission" date="2021-06" db="EMBL/GenBank/DDBJ databases">
        <authorList>
            <person name="Kallberg Y."/>
            <person name="Tangrot J."/>
            <person name="Rosling A."/>
        </authorList>
    </citation>
    <scope>NUCLEOTIDE SEQUENCE [LARGE SCALE GENOMIC DNA]</scope>
    <source>
        <strain evidence="4 5">120-4 pot B 10/14</strain>
    </source>
</reference>
<dbReference type="InterPro" id="IPR028889">
    <property type="entry name" value="USP"/>
</dbReference>
<name>A0ABM8VYU9_GIGMA</name>
<evidence type="ECO:0000313" key="4">
    <source>
        <dbReference type="EMBL" id="CAG8481474.1"/>
    </source>
</evidence>
<dbReference type="InterPro" id="IPR050300">
    <property type="entry name" value="GDXG_lipolytic_enzyme"/>
</dbReference>
<dbReference type="PROSITE" id="PS50235">
    <property type="entry name" value="USP_3"/>
    <property type="match status" value="1"/>
</dbReference>
<dbReference type="Gene3D" id="3.90.70.10">
    <property type="entry name" value="Cysteine proteinases"/>
    <property type="match status" value="2"/>
</dbReference>
<dbReference type="InterPro" id="IPR008974">
    <property type="entry name" value="TRAF-like"/>
</dbReference>
<evidence type="ECO:0000256" key="1">
    <source>
        <dbReference type="ARBA" id="ARBA00022786"/>
    </source>
</evidence>
<dbReference type="InterPro" id="IPR013094">
    <property type="entry name" value="AB_hydrolase_3"/>
</dbReference>
<dbReference type="Gene3D" id="2.60.210.10">
    <property type="entry name" value="Apoptosis, Tumor Necrosis Factor Receptor Associated Protein 2, Chain A"/>
    <property type="match status" value="1"/>
</dbReference>
<evidence type="ECO:0000256" key="2">
    <source>
        <dbReference type="ARBA" id="ARBA00022801"/>
    </source>
</evidence>
<dbReference type="Proteomes" id="UP000789901">
    <property type="component" value="Unassembled WGS sequence"/>
</dbReference>
<dbReference type="SUPFAM" id="SSF54001">
    <property type="entry name" value="Cysteine proteinases"/>
    <property type="match status" value="1"/>
</dbReference>
<keyword evidence="1" id="KW-0833">Ubl conjugation pathway</keyword>